<accession>A0A517YY24</accession>
<reference evidence="1 2" key="1">
    <citation type="submission" date="2019-02" db="EMBL/GenBank/DDBJ databases">
        <title>Deep-cultivation of Planctomycetes and their phenomic and genomic characterization uncovers novel biology.</title>
        <authorList>
            <person name="Wiegand S."/>
            <person name="Jogler M."/>
            <person name="Boedeker C."/>
            <person name="Pinto D."/>
            <person name="Vollmers J."/>
            <person name="Rivas-Marin E."/>
            <person name="Kohn T."/>
            <person name="Peeters S.H."/>
            <person name="Heuer A."/>
            <person name="Rast P."/>
            <person name="Oberbeckmann S."/>
            <person name="Bunk B."/>
            <person name="Jeske O."/>
            <person name="Meyerdierks A."/>
            <person name="Storesund J.E."/>
            <person name="Kallscheuer N."/>
            <person name="Luecker S."/>
            <person name="Lage O.M."/>
            <person name="Pohl T."/>
            <person name="Merkel B.J."/>
            <person name="Hornburger P."/>
            <person name="Mueller R.-W."/>
            <person name="Bruemmer F."/>
            <person name="Labrenz M."/>
            <person name="Spormann A.M."/>
            <person name="Op den Camp H."/>
            <person name="Overmann J."/>
            <person name="Amann R."/>
            <person name="Jetten M.S.M."/>
            <person name="Mascher T."/>
            <person name="Medema M.H."/>
            <person name="Devos D.P."/>
            <person name="Kaster A.-K."/>
            <person name="Ovreas L."/>
            <person name="Rohde M."/>
            <person name="Galperin M.Y."/>
            <person name="Jogler C."/>
        </authorList>
    </citation>
    <scope>NUCLEOTIDE SEQUENCE [LARGE SCALE GENOMIC DNA]</scope>
    <source>
        <strain evidence="1 2">KS4</strain>
    </source>
</reference>
<evidence type="ECO:0000313" key="2">
    <source>
        <dbReference type="Proteomes" id="UP000317369"/>
    </source>
</evidence>
<keyword evidence="2" id="KW-1185">Reference proteome</keyword>
<name>A0A517YY24_9BACT</name>
<dbReference type="KEGG" id="pcor:KS4_32100"/>
<protein>
    <submittedName>
        <fullName evidence="1">Uncharacterized protein</fullName>
    </submittedName>
</protein>
<proteinExistence type="predicted"/>
<dbReference type="EMBL" id="CP036425">
    <property type="protein sequence ID" value="QDU35130.1"/>
    <property type="molecule type" value="Genomic_DNA"/>
</dbReference>
<dbReference type="Proteomes" id="UP000317369">
    <property type="component" value="Chromosome"/>
</dbReference>
<dbReference type="AlphaFoldDB" id="A0A517YY24"/>
<organism evidence="1 2">
    <name type="scientific">Poriferisphaera corsica</name>
    <dbReference type="NCBI Taxonomy" id="2528020"/>
    <lineage>
        <taxon>Bacteria</taxon>
        <taxon>Pseudomonadati</taxon>
        <taxon>Planctomycetota</taxon>
        <taxon>Phycisphaerae</taxon>
        <taxon>Phycisphaerales</taxon>
        <taxon>Phycisphaeraceae</taxon>
        <taxon>Poriferisphaera</taxon>
    </lineage>
</organism>
<evidence type="ECO:0000313" key="1">
    <source>
        <dbReference type="EMBL" id="QDU35130.1"/>
    </source>
</evidence>
<gene>
    <name evidence="1" type="ORF">KS4_32100</name>
</gene>
<sequence length="47" mass="5464">MKCVTHLESMKNLAAFREVFLMSRKIVFYLCMTATQQCKTAEAEECE</sequence>